<keyword evidence="1" id="KW-0812">Transmembrane</keyword>
<dbReference type="EMBL" id="MN740414">
    <property type="protein sequence ID" value="QHU05428.1"/>
    <property type="molecule type" value="Genomic_DNA"/>
</dbReference>
<organism evidence="2">
    <name type="scientific">viral metagenome</name>
    <dbReference type="NCBI Taxonomy" id="1070528"/>
    <lineage>
        <taxon>unclassified sequences</taxon>
        <taxon>metagenomes</taxon>
        <taxon>organismal metagenomes</taxon>
    </lineage>
</organism>
<evidence type="ECO:0000256" key="1">
    <source>
        <dbReference type="SAM" id="Phobius"/>
    </source>
</evidence>
<reference evidence="2" key="1">
    <citation type="journal article" date="2020" name="Nature">
        <title>Giant virus diversity and host interactions through global metagenomics.</title>
        <authorList>
            <person name="Schulz F."/>
            <person name="Roux S."/>
            <person name="Paez-Espino D."/>
            <person name="Jungbluth S."/>
            <person name="Walsh D.A."/>
            <person name="Denef V.J."/>
            <person name="McMahon K.D."/>
            <person name="Konstantinidis K.T."/>
            <person name="Eloe-Fadrosh E.A."/>
            <person name="Kyrpides N.C."/>
            <person name="Woyke T."/>
        </authorList>
    </citation>
    <scope>NUCLEOTIDE SEQUENCE</scope>
    <source>
        <strain evidence="2">GVMAG-M-3300027734-16</strain>
    </source>
</reference>
<protein>
    <submittedName>
        <fullName evidence="2">Uncharacterized protein</fullName>
    </submittedName>
</protein>
<keyword evidence="1" id="KW-0472">Membrane</keyword>
<sequence>MGGGLFGTPLYLNPKCLVFSGFVLMVYWLPHPKAFAHKCVAAFLLATAAYIALAWYDYIYDCTDRLGPTLLGWMSGFFKPTEYQKKFDNLPVKYKKIVRAFDIVVLVVLVAAFIYPFYQK</sequence>
<proteinExistence type="predicted"/>
<keyword evidence="1" id="KW-1133">Transmembrane helix</keyword>
<accession>A0A6C0JNH7</accession>
<feature type="transmembrane region" description="Helical" evidence="1">
    <location>
        <begin position="12"/>
        <end position="29"/>
    </location>
</feature>
<evidence type="ECO:0000313" key="2">
    <source>
        <dbReference type="EMBL" id="QHU05428.1"/>
    </source>
</evidence>
<dbReference type="AlphaFoldDB" id="A0A6C0JNH7"/>
<feature type="transmembrane region" description="Helical" evidence="1">
    <location>
        <begin position="35"/>
        <end position="56"/>
    </location>
</feature>
<name>A0A6C0JNH7_9ZZZZ</name>
<feature type="transmembrane region" description="Helical" evidence="1">
    <location>
        <begin position="100"/>
        <end position="118"/>
    </location>
</feature>